<comment type="caution">
    <text evidence="1">The sequence shown here is derived from an EMBL/GenBank/DDBJ whole genome shotgun (WGS) entry which is preliminary data.</text>
</comment>
<evidence type="ECO:0008006" key="3">
    <source>
        <dbReference type="Google" id="ProtNLM"/>
    </source>
</evidence>
<evidence type="ECO:0000313" key="2">
    <source>
        <dbReference type="Proteomes" id="UP000315289"/>
    </source>
</evidence>
<sequence>MNPQMFVDCELDKLNELKDNYKWLYSNYEVFRKDYKNQFVAVKDEEHLDNDINLERLLQRLKQNNFNGPIAIEYIYG</sequence>
<proteinExistence type="predicted"/>
<protein>
    <recommendedName>
        <fullName evidence="3">DUF5678 domain-containing protein</fullName>
    </recommendedName>
</protein>
<name>A0A557SSY6_9ARCH</name>
<reference evidence="1 2" key="1">
    <citation type="journal article" date="2019" name="Front. Microbiol.">
        <title>Ammonia Oxidation by the Arctic Terrestrial Thaumarchaeote Candidatus Nitrosocosmicus arcticus Is Stimulated by Increasing Temperatures.</title>
        <authorList>
            <person name="Alves R.J.E."/>
            <person name="Kerou M."/>
            <person name="Zappe A."/>
            <person name="Bittner R."/>
            <person name="Abby S.S."/>
            <person name="Schmidt H.A."/>
            <person name="Pfeifer K."/>
            <person name="Schleper C."/>
        </authorList>
    </citation>
    <scope>NUCLEOTIDE SEQUENCE [LARGE SCALE GENOMIC DNA]</scope>
    <source>
        <strain evidence="1 2">Kfb</strain>
    </source>
</reference>
<dbReference type="Proteomes" id="UP000315289">
    <property type="component" value="Unassembled WGS sequence"/>
</dbReference>
<organism evidence="1 2">
    <name type="scientific">Candidatus Nitrosocosmicus arcticus</name>
    <dbReference type="NCBI Taxonomy" id="2035267"/>
    <lineage>
        <taxon>Archaea</taxon>
        <taxon>Nitrososphaerota</taxon>
        <taxon>Nitrososphaeria</taxon>
        <taxon>Nitrososphaerales</taxon>
        <taxon>Nitrososphaeraceae</taxon>
        <taxon>Candidatus Nitrosocosmicus</taxon>
    </lineage>
</organism>
<dbReference type="AlphaFoldDB" id="A0A557SSY6"/>
<gene>
    <name evidence="1" type="ORF">NARC_130037</name>
</gene>
<accession>A0A557SSY6</accession>
<keyword evidence="2" id="KW-1185">Reference proteome</keyword>
<evidence type="ECO:0000313" key="1">
    <source>
        <dbReference type="EMBL" id="TVP39698.1"/>
    </source>
</evidence>
<dbReference type="EMBL" id="VOAH01000013">
    <property type="protein sequence ID" value="TVP39698.1"/>
    <property type="molecule type" value="Genomic_DNA"/>
</dbReference>